<keyword evidence="10 11" id="KW-0472">Membrane</keyword>
<name>A0A9R0SJ36_TRITD</name>
<dbReference type="AlphaFoldDB" id="A0A9R0SJ36"/>
<dbReference type="GO" id="GO:0005506">
    <property type="term" value="F:iron ion binding"/>
    <property type="evidence" value="ECO:0007669"/>
    <property type="project" value="InterPro"/>
</dbReference>
<evidence type="ECO:0000256" key="1">
    <source>
        <dbReference type="ARBA" id="ARBA00004370"/>
    </source>
</evidence>
<dbReference type="GO" id="GO:0006629">
    <property type="term" value="P:lipid metabolic process"/>
    <property type="evidence" value="ECO:0007669"/>
    <property type="project" value="UniProtKB-ARBA"/>
</dbReference>
<evidence type="ECO:0000256" key="9">
    <source>
        <dbReference type="ARBA" id="ARBA00023033"/>
    </source>
</evidence>
<evidence type="ECO:0000313" key="12">
    <source>
        <dbReference type="EMBL" id="VAH93923.1"/>
    </source>
</evidence>
<dbReference type="GO" id="GO:0004497">
    <property type="term" value="F:monooxygenase activity"/>
    <property type="evidence" value="ECO:0007669"/>
    <property type="project" value="UniProtKB-KW"/>
</dbReference>
<keyword evidence="5" id="KW-0479">Metal-binding</keyword>
<dbReference type="Gene3D" id="1.10.630.10">
    <property type="entry name" value="Cytochrome P450"/>
    <property type="match status" value="1"/>
</dbReference>
<dbReference type="SUPFAM" id="SSF48264">
    <property type="entry name" value="Cytochrome P450"/>
    <property type="match status" value="1"/>
</dbReference>
<comment type="subcellular location">
    <subcellularLocation>
        <location evidence="1">Membrane</location>
    </subcellularLocation>
</comment>
<proteinExistence type="inferred from homology"/>
<evidence type="ECO:0008006" key="14">
    <source>
        <dbReference type="Google" id="ProtNLM"/>
    </source>
</evidence>
<dbReference type="Proteomes" id="UP000324705">
    <property type="component" value="Chromosome 4A"/>
</dbReference>
<evidence type="ECO:0000256" key="5">
    <source>
        <dbReference type="ARBA" id="ARBA00022723"/>
    </source>
</evidence>
<dbReference type="PANTHER" id="PTHR24282">
    <property type="entry name" value="CYTOCHROME P450 FAMILY MEMBER"/>
    <property type="match status" value="1"/>
</dbReference>
<evidence type="ECO:0000256" key="7">
    <source>
        <dbReference type="ARBA" id="ARBA00023002"/>
    </source>
</evidence>
<evidence type="ECO:0000256" key="3">
    <source>
        <dbReference type="ARBA" id="ARBA00022617"/>
    </source>
</evidence>
<dbReference type="GO" id="GO:0016020">
    <property type="term" value="C:membrane"/>
    <property type="evidence" value="ECO:0007669"/>
    <property type="project" value="UniProtKB-SubCell"/>
</dbReference>
<dbReference type="InterPro" id="IPR036396">
    <property type="entry name" value="Cyt_P450_sf"/>
</dbReference>
<keyword evidence="9" id="KW-0503">Monooxygenase</keyword>
<dbReference type="InterPro" id="IPR001128">
    <property type="entry name" value="Cyt_P450"/>
</dbReference>
<keyword evidence="4 11" id="KW-0812">Transmembrane</keyword>
<evidence type="ECO:0000256" key="4">
    <source>
        <dbReference type="ARBA" id="ARBA00022692"/>
    </source>
</evidence>
<organism evidence="12 13">
    <name type="scientific">Triticum turgidum subsp. durum</name>
    <name type="common">Durum wheat</name>
    <name type="synonym">Triticum durum</name>
    <dbReference type="NCBI Taxonomy" id="4567"/>
    <lineage>
        <taxon>Eukaryota</taxon>
        <taxon>Viridiplantae</taxon>
        <taxon>Streptophyta</taxon>
        <taxon>Embryophyta</taxon>
        <taxon>Tracheophyta</taxon>
        <taxon>Spermatophyta</taxon>
        <taxon>Magnoliopsida</taxon>
        <taxon>Liliopsida</taxon>
        <taxon>Poales</taxon>
        <taxon>Poaceae</taxon>
        <taxon>BOP clade</taxon>
        <taxon>Pooideae</taxon>
        <taxon>Triticodae</taxon>
        <taxon>Triticeae</taxon>
        <taxon>Triticinae</taxon>
        <taxon>Triticum</taxon>
    </lineage>
</organism>
<protein>
    <recommendedName>
        <fullName evidence="14">Cytochrome P450</fullName>
    </recommendedName>
</protein>
<evidence type="ECO:0000256" key="8">
    <source>
        <dbReference type="ARBA" id="ARBA00023004"/>
    </source>
</evidence>
<dbReference type="GO" id="GO:0020037">
    <property type="term" value="F:heme binding"/>
    <property type="evidence" value="ECO:0007669"/>
    <property type="project" value="InterPro"/>
</dbReference>
<dbReference type="GO" id="GO:0016705">
    <property type="term" value="F:oxidoreductase activity, acting on paired donors, with incorporation or reduction of molecular oxygen"/>
    <property type="evidence" value="ECO:0007669"/>
    <property type="project" value="InterPro"/>
</dbReference>
<reference evidence="12 13" key="1">
    <citation type="submission" date="2017-09" db="EMBL/GenBank/DDBJ databases">
        <authorList>
            <consortium name="International Durum Wheat Genome Sequencing Consortium (IDWGSC)"/>
            <person name="Milanesi L."/>
        </authorList>
    </citation>
    <scope>NUCLEOTIDE SEQUENCE [LARGE SCALE GENOMIC DNA]</scope>
    <source>
        <strain evidence="13">cv. Svevo</strain>
    </source>
</reference>
<evidence type="ECO:0000256" key="2">
    <source>
        <dbReference type="ARBA" id="ARBA00010617"/>
    </source>
</evidence>
<keyword evidence="6 11" id="KW-1133">Transmembrane helix</keyword>
<keyword evidence="8" id="KW-0408">Iron</keyword>
<evidence type="ECO:0000256" key="11">
    <source>
        <dbReference type="SAM" id="Phobius"/>
    </source>
</evidence>
<keyword evidence="7" id="KW-0560">Oxidoreductase</keyword>
<evidence type="ECO:0000256" key="10">
    <source>
        <dbReference type="ARBA" id="ARBA00023136"/>
    </source>
</evidence>
<dbReference type="Pfam" id="PF00067">
    <property type="entry name" value="p450"/>
    <property type="match status" value="1"/>
</dbReference>
<dbReference type="OMA" id="SIDHEWH"/>
<accession>A0A9R0SJ36</accession>
<evidence type="ECO:0000256" key="6">
    <source>
        <dbReference type="ARBA" id="ARBA00022989"/>
    </source>
</evidence>
<feature type="transmembrane region" description="Helical" evidence="11">
    <location>
        <begin position="6"/>
        <end position="28"/>
    </location>
</feature>
<gene>
    <name evidence="12" type="ORF">TRITD_4Av1G170440</name>
</gene>
<dbReference type="PANTHER" id="PTHR24282:SF99">
    <property type="entry name" value="CYTOCHROME P450 714A1"/>
    <property type="match status" value="1"/>
</dbReference>
<dbReference type="EMBL" id="LT934117">
    <property type="protein sequence ID" value="VAH93923.1"/>
    <property type="molecule type" value="Genomic_DNA"/>
</dbReference>
<comment type="similarity">
    <text evidence="2">Belongs to the cytochrome P450 family.</text>
</comment>
<keyword evidence="13" id="KW-1185">Reference proteome</keyword>
<sequence>MGKLHLLALLLPVLLGLPLLYICEILWLRPERIRKKLRKQGVRGPRPTLLYGNTQEIKRIRQEALPAQKQDTSNYMSTLFPQFMIWRETYGSVFLYSTGAVEILYVSDPGMVKDMSHCTSSELGKPIFIQKSRKPLFGEGILVANGNIWAYQRKIIAQEFFMEKIKVMIELIVEASAPLLEAWDSMLDGTGGSREIDVDGYLRSFSADVIARACFGSNFATGEEIFYKLRQLQKAISQQDALVGLSAVW</sequence>
<evidence type="ECO:0000313" key="13">
    <source>
        <dbReference type="Proteomes" id="UP000324705"/>
    </source>
</evidence>
<dbReference type="InterPro" id="IPR050665">
    <property type="entry name" value="Cytochrome_P450_Monooxygen"/>
</dbReference>
<keyword evidence="3" id="KW-0349">Heme</keyword>
<dbReference type="Gramene" id="TRITD4Av1G170440.1">
    <property type="protein sequence ID" value="TRITD4Av1G170440.1"/>
    <property type="gene ID" value="TRITD4Av1G170440"/>
</dbReference>